<dbReference type="GO" id="GO:0008233">
    <property type="term" value="F:peptidase activity"/>
    <property type="evidence" value="ECO:0007669"/>
    <property type="project" value="UniProtKB-KW"/>
</dbReference>
<dbReference type="PANTHER" id="PTHR13604:SF0">
    <property type="entry name" value="ABASIC SITE PROCESSING PROTEIN HMCES"/>
    <property type="match status" value="1"/>
</dbReference>
<dbReference type="RefSeq" id="WP_276656643.1">
    <property type="nucleotide sequence ID" value="NZ_SSFD01000030.1"/>
</dbReference>
<keyword evidence="6" id="KW-0238">DNA-binding</keyword>
<dbReference type="AlphaFoldDB" id="A0A5C7T7E6"/>
<proteinExistence type="inferred from homology"/>
<evidence type="ECO:0000256" key="2">
    <source>
        <dbReference type="ARBA" id="ARBA00022670"/>
    </source>
</evidence>
<dbReference type="GO" id="GO:0106300">
    <property type="term" value="P:protein-DNA covalent cross-linking repair"/>
    <property type="evidence" value="ECO:0007669"/>
    <property type="project" value="InterPro"/>
</dbReference>
<dbReference type="InterPro" id="IPR036590">
    <property type="entry name" value="SRAP-like"/>
</dbReference>
<dbReference type="EC" id="3.4.-.-" evidence="8"/>
<evidence type="ECO:0000313" key="9">
    <source>
        <dbReference type="EMBL" id="TXH91652.1"/>
    </source>
</evidence>
<dbReference type="Gene3D" id="3.90.1680.10">
    <property type="entry name" value="SOS response associated peptidase-like"/>
    <property type="match status" value="1"/>
</dbReference>
<evidence type="ECO:0000313" key="10">
    <source>
        <dbReference type="Proteomes" id="UP000321192"/>
    </source>
</evidence>
<evidence type="ECO:0000256" key="8">
    <source>
        <dbReference type="RuleBase" id="RU364100"/>
    </source>
</evidence>
<evidence type="ECO:0000256" key="7">
    <source>
        <dbReference type="ARBA" id="ARBA00023239"/>
    </source>
</evidence>
<dbReference type="InterPro" id="IPR003738">
    <property type="entry name" value="SRAP"/>
</dbReference>
<dbReference type="PANTHER" id="PTHR13604">
    <property type="entry name" value="DC12-RELATED"/>
    <property type="match status" value="1"/>
</dbReference>
<dbReference type="GO" id="GO:0006508">
    <property type="term" value="P:proteolysis"/>
    <property type="evidence" value="ECO:0007669"/>
    <property type="project" value="UniProtKB-KW"/>
</dbReference>
<dbReference type="Pfam" id="PF02586">
    <property type="entry name" value="SRAP"/>
    <property type="match status" value="1"/>
</dbReference>
<comment type="caution">
    <text evidence="9">The sequence shown here is derived from an EMBL/GenBank/DDBJ whole genome shotgun (WGS) entry which is preliminary data.</text>
</comment>
<dbReference type="Proteomes" id="UP000321192">
    <property type="component" value="Unassembled WGS sequence"/>
</dbReference>
<keyword evidence="7" id="KW-0456">Lyase</keyword>
<keyword evidence="2 8" id="KW-0645">Protease</keyword>
<evidence type="ECO:0000256" key="4">
    <source>
        <dbReference type="ARBA" id="ARBA00022801"/>
    </source>
</evidence>
<dbReference type="SUPFAM" id="SSF143081">
    <property type="entry name" value="BB1717-like"/>
    <property type="match status" value="1"/>
</dbReference>
<dbReference type="EMBL" id="SSFD01000030">
    <property type="protein sequence ID" value="TXH91652.1"/>
    <property type="molecule type" value="Genomic_DNA"/>
</dbReference>
<protein>
    <recommendedName>
        <fullName evidence="8">Abasic site processing protein</fullName>
        <ecNumber evidence="8">3.4.-.-</ecNumber>
    </recommendedName>
</protein>
<reference evidence="9 10" key="1">
    <citation type="submission" date="2018-09" db="EMBL/GenBank/DDBJ databases">
        <title>Metagenome Assembled Genomes from an Advanced Water Purification Facility.</title>
        <authorList>
            <person name="Stamps B.W."/>
            <person name="Spear J.R."/>
        </authorList>
    </citation>
    <scope>NUCLEOTIDE SEQUENCE [LARGE SCALE GENOMIC DNA]</scope>
    <source>
        <strain evidence="9">Bin_27_1</strain>
    </source>
</reference>
<sequence>MCGRYALYGPRSRLREQFEFGFEEIAEGPRDIDRYNIAPTQTVPLLRTREDGVRELIHARWGLLPSWVKEPGRLAQPINAKIETAAEKPMFRHAFKKSRVLVPASGFYEWKPEGDHKQPFFIRPVDVPFFGFGGLLEHWDGPDGPVRSFAILTTAANARMAPIHDRMPVILAPEDYTAWLDPGMTDAARVRALAGPYAEDRMEAYPVGRTVGNPRSQGARLIERIAL</sequence>
<evidence type="ECO:0000256" key="5">
    <source>
        <dbReference type="ARBA" id="ARBA00023124"/>
    </source>
</evidence>
<keyword evidence="4 8" id="KW-0378">Hydrolase</keyword>
<organism evidence="9 10">
    <name type="scientific">Thauera aminoaromatica</name>
    <dbReference type="NCBI Taxonomy" id="164330"/>
    <lineage>
        <taxon>Bacteria</taxon>
        <taxon>Pseudomonadati</taxon>
        <taxon>Pseudomonadota</taxon>
        <taxon>Betaproteobacteria</taxon>
        <taxon>Rhodocyclales</taxon>
        <taxon>Zoogloeaceae</taxon>
        <taxon>Thauera</taxon>
    </lineage>
</organism>
<evidence type="ECO:0000256" key="3">
    <source>
        <dbReference type="ARBA" id="ARBA00022763"/>
    </source>
</evidence>
<accession>A0A5C7T7E6</accession>
<dbReference type="GO" id="GO:0016829">
    <property type="term" value="F:lyase activity"/>
    <property type="evidence" value="ECO:0007669"/>
    <property type="project" value="UniProtKB-KW"/>
</dbReference>
<keyword evidence="5" id="KW-0190">Covalent protein-DNA linkage</keyword>
<dbReference type="GO" id="GO:0003697">
    <property type="term" value="F:single-stranded DNA binding"/>
    <property type="evidence" value="ECO:0007669"/>
    <property type="project" value="InterPro"/>
</dbReference>
<comment type="similarity">
    <text evidence="1 8">Belongs to the SOS response-associated peptidase family.</text>
</comment>
<evidence type="ECO:0000256" key="6">
    <source>
        <dbReference type="ARBA" id="ARBA00023125"/>
    </source>
</evidence>
<gene>
    <name evidence="9" type="ORF">E6Q80_02085</name>
</gene>
<keyword evidence="3" id="KW-0227">DNA damage</keyword>
<name>A0A5C7T7E6_THASP</name>
<evidence type="ECO:0000256" key="1">
    <source>
        <dbReference type="ARBA" id="ARBA00008136"/>
    </source>
</evidence>